<organism evidence="7 8">
    <name type="scientific">Synaphobranchus kaupii</name>
    <name type="common">Kaup's arrowtooth eel</name>
    <dbReference type="NCBI Taxonomy" id="118154"/>
    <lineage>
        <taxon>Eukaryota</taxon>
        <taxon>Metazoa</taxon>
        <taxon>Chordata</taxon>
        <taxon>Craniata</taxon>
        <taxon>Vertebrata</taxon>
        <taxon>Euteleostomi</taxon>
        <taxon>Actinopterygii</taxon>
        <taxon>Neopterygii</taxon>
        <taxon>Teleostei</taxon>
        <taxon>Anguilliformes</taxon>
        <taxon>Synaphobranchidae</taxon>
        <taxon>Synaphobranchus</taxon>
    </lineage>
</organism>
<dbReference type="SMART" id="SM00041">
    <property type="entry name" value="CT"/>
    <property type="match status" value="1"/>
</dbReference>
<feature type="disulfide bond" evidence="5">
    <location>
        <begin position="99"/>
        <end position="151"/>
    </location>
</feature>
<evidence type="ECO:0000313" key="8">
    <source>
        <dbReference type="Proteomes" id="UP001152622"/>
    </source>
</evidence>
<evidence type="ECO:0000256" key="5">
    <source>
        <dbReference type="PROSITE-ProRule" id="PRU00039"/>
    </source>
</evidence>
<dbReference type="Pfam" id="PF00007">
    <property type="entry name" value="Cys_knot"/>
    <property type="match status" value="1"/>
</dbReference>
<evidence type="ECO:0000256" key="3">
    <source>
        <dbReference type="ARBA" id="ARBA00022737"/>
    </source>
</evidence>
<dbReference type="AlphaFoldDB" id="A0A9Q1JEF3"/>
<keyword evidence="4 5" id="KW-1015">Disulfide bond</keyword>
<dbReference type="InterPro" id="IPR006207">
    <property type="entry name" value="Cys_knot_C"/>
</dbReference>
<gene>
    <name evidence="7" type="ORF">SKAU_G00026030</name>
</gene>
<accession>A0A9Q1JEF3</accession>
<dbReference type="InterPro" id="IPR029034">
    <property type="entry name" value="Cystine-knot_cytokine"/>
</dbReference>
<keyword evidence="2" id="KW-0964">Secreted</keyword>
<keyword evidence="8" id="KW-1185">Reference proteome</keyword>
<dbReference type="PROSITE" id="PS01185">
    <property type="entry name" value="CTCK_1"/>
    <property type="match status" value="1"/>
</dbReference>
<dbReference type="GO" id="GO:0016055">
    <property type="term" value="P:Wnt signaling pathway"/>
    <property type="evidence" value="ECO:0007669"/>
    <property type="project" value="InterPro"/>
</dbReference>
<dbReference type="PROSITE" id="PS01225">
    <property type="entry name" value="CTCK_2"/>
    <property type="match status" value="1"/>
</dbReference>
<evidence type="ECO:0000256" key="4">
    <source>
        <dbReference type="ARBA" id="ARBA00023157"/>
    </source>
</evidence>
<feature type="domain" description="CTCK" evidence="6">
    <location>
        <begin position="71"/>
        <end position="155"/>
    </location>
</feature>
<dbReference type="PANTHER" id="PTHR47246">
    <property type="entry name" value="MUCIN-19"/>
    <property type="match status" value="1"/>
</dbReference>
<dbReference type="PANTHER" id="PTHR47246:SF1">
    <property type="entry name" value="MUCIN-19"/>
    <property type="match status" value="1"/>
</dbReference>
<dbReference type="EMBL" id="JAINUF010000001">
    <property type="protein sequence ID" value="KAJ8381825.1"/>
    <property type="molecule type" value="Genomic_DNA"/>
</dbReference>
<keyword evidence="3" id="KW-0677">Repeat</keyword>
<evidence type="ECO:0000256" key="2">
    <source>
        <dbReference type="ARBA" id="ARBA00022525"/>
    </source>
</evidence>
<comment type="subcellular location">
    <subcellularLocation>
        <location evidence="1">Secreted</location>
    </subcellularLocation>
</comment>
<reference evidence="7" key="1">
    <citation type="journal article" date="2023" name="Science">
        <title>Genome structures resolve the early diversification of teleost fishes.</title>
        <authorList>
            <person name="Parey E."/>
            <person name="Louis A."/>
            <person name="Montfort J."/>
            <person name="Bouchez O."/>
            <person name="Roques C."/>
            <person name="Iampietro C."/>
            <person name="Lluch J."/>
            <person name="Castinel A."/>
            <person name="Donnadieu C."/>
            <person name="Desvignes T."/>
            <person name="Floi Bucao C."/>
            <person name="Jouanno E."/>
            <person name="Wen M."/>
            <person name="Mejri S."/>
            <person name="Dirks R."/>
            <person name="Jansen H."/>
            <person name="Henkel C."/>
            <person name="Chen W.J."/>
            <person name="Zahm M."/>
            <person name="Cabau C."/>
            <person name="Klopp C."/>
            <person name="Thompson A.W."/>
            <person name="Robinson-Rechavi M."/>
            <person name="Braasch I."/>
            <person name="Lecointre G."/>
            <person name="Bobe J."/>
            <person name="Postlethwait J.H."/>
            <person name="Berthelot C."/>
            <person name="Roest Crollius H."/>
            <person name="Guiguen Y."/>
        </authorList>
    </citation>
    <scope>NUCLEOTIDE SEQUENCE</scope>
    <source>
        <strain evidence="7">WJC10195</strain>
    </source>
</reference>
<evidence type="ECO:0000313" key="7">
    <source>
        <dbReference type="EMBL" id="KAJ8381825.1"/>
    </source>
</evidence>
<dbReference type="InterPro" id="IPR003064">
    <property type="entry name" value="Norrie_dis"/>
</dbReference>
<dbReference type="InterPro" id="IPR006208">
    <property type="entry name" value="Glyco_hormone_CN"/>
</dbReference>
<sequence>MAICIEKTCEYRGHTYKVGEQWSDSSQPCALYSCEISGITIEKKVCIEQQCPEETRVCDEHRGCYTCNQTCSPGMHRVNFTIDGNCTKEVELPVCEGQCRSQSRWNGAELRMDKECQCCQEKTSKEKSITLMCKGGSENTFKYKHIIDCECKLCQS</sequence>
<feature type="disulfide bond" evidence="5">
    <location>
        <begin position="95"/>
        <end position="149"/>
    </location>
</feature>
<comment type="caution">
    <text evidence="5">Lacks conserved residue(s) required for the propagation of feature annotation.</text>
</comment>
<dbReference type="Gene3D" id="2.10.90.10">
    <property type="entry name" value="Cystine-knot cytokines"/>
    <property type="match status" value="1"/>
</dbReference>
<dbReference type="PRINTS" id="PR01304">
    <property type="entry name" value="NORRIEDSEASE"/>
</dbReference>
<evidence type="ECO:0000259" key="6">
    <source>
        <dbReference type="PROSITE" id="PS01225"/>
    </source>
</evidence>
<proteinExistence type="predicted"/>
<comment type="caution">
    <text evidence="7">The sequence shown here is derived from an EMBL/GenBank/DDBJ whole genome shotgun (WGS) entry which is preliminary data.</text>
</comment>
<protein>
    <recommendedName>
        <fullName evidence="6">CTCK domain-containing protein</fullName>
    </recommendedName>
</protein>
<dbReference type="Proteomes" id="UP001152622">
    <property type="component" value="Chromosome 1"/>
</dbReference>
<dbReference type="OrthoDB" id="6262482at2759"/>
<evidence type="ECO:0000256" key="1">
    <source>
        <dbReference type="ARBA" id="ARBA00004613"/>
    </source>
</evidence>
<dbReference type="GO" id="GO:0005615">
    <property type="term" value="C:extracellular space"/>
    <property type="evidence" value="ECO:0007669"/>
    <property type="project" value="InterPro"/>
</dbReference>
<name>A0A9Q1JEF3_SYNKA</name>